<feature type="coiled-coil region" evidence="1">
    <location>
        <begin position="79"/>
        <end position="152"/>
    </location>
</feature>
<keyword evidence="3" id="KW-1185">Reference proteome</keyword>
<evidence type="ECO:0000256" key="1">
    <source>
        <dbReference type="SAM" id="Coils"/>
    </source>
</evidence>
<dbReference type="EMBL" id="LHPF02000041">
    <property type="protein sequence ID" value="PSC68180.1"/>
    <property type="molecule type" value="Genomic_DNA"/>
</dbReference>
<dbReference type="Proteomes" id="UP000239649">
    <property type="component" value="Unassembled WGS sequence"/>
</dbReference>
<feature type="coiled-coil region" evidence="1">
    <location>
        <begin position="300"/>
        <end position="341"/>
    </location>
</feature>
<proteinExistence type="predicted"/>
<protein>
    <submittedName>
        <fullName evidence="2">Uncharacterized protein</fullName>
    </submittedName>
</protein>
<accession>A0A2P6V268</accession>
<reference evidence="2 3" key="1">
    <citation type="journal article" date="2018" name="Plant J.">
        <title>Genome sequences of Chlorella sorokiniana UTEX 1602 and Micractinium conductrix SAG 241.80: implications to maltose excretion by a green alga.</title>
        <authorList>
            <person name="Arriola M.B."/>
            <person name="Velmurugan N."/>
            <person name="Zhang Y."/>
            <person name="Plunkett M.H."/>
            <person name="Hondzo H."/>
            <person name="Barney B.M."/>
        </authorList>
    </citation>
    <scope>NUCLEOTIDE SEQUENCE [LARGE SCALE GENOMIC DNA]</scope>
    <source>
        <strain evidence="2 3">SAG 241.80</strain>
    </source>
</reference>
<evidence type="ECO:0000313" key="3">
    <source>
        <dbReference type="Proteomes" id="UP000239649"/>
    </source>
</evidence>
<gene>
    <name evidence="2" type="ORF">C2E20_8222</name>
</gene>
<dbReference type="AlphaFoldDB" id="A0A2P6V268"/>
<keyword evidence="1" id="KW-0175">Coiled coil</keyword>
<name>A0A2P6V268_9CHLO</name>
<organism evidence="2 3">
    <name type="scientific">Micractinium conductrix</name>
    <dbReference type="NCBI Taxonomy" id="554055"/>
    <lineage>
        <taxon>Eukaryota</taxon>
        <taxon>Viridiplantae</taxon>
        <taxon>Chlorophyta</taxon>
        <taxon>core chlorophytes</taxon>
        <taxon>Trebouxiophyceae</taxon>
        <taxon>Chlorellales</taxon>
        <taxon>Chlorellaceae</taxon>
        <taxon>Chlorella clade</taxon>
        <taxon>Micractinium</taxon>
    </lineage>
</organism>
<evidence type="ECO:0000313" key="2">
    <source>
        <dbReference type="EMBL" id="PSC68180.1"/>
    </source>
</evidence>
<comment type="caution">
    <text evidence="2">The sequence shown here is derived from an EMBL/GenBank/DDBJ whole genome shotgun (WGS) entry which is preliminary data.</text>
</comment>
<sequence>MSETATRVRALLQHLDDRLDVVKCTAAPTAPAAAAAAAAAAPDFAKACELERLRRERDAAVEQEHASLRRERNAAVAEAQRSSAELAEVSRQLAALREAHTVTQLRAEAAAARAASDAAAKAAALERMQAANTQLAAANAEQALRLEALEAKLAVLLHCFTVLEAEHQRMLQQHGAPPPAWRRAASPDSCCDPAAGGLGAWHGDGRAAVAAAAARPAGQLVTGEEGLSGVERQALGSTHLELAVRCAELEAQLAAQCRAAQAAQRATAAAEEQAAGLRLLLARQAGGGGSGSTAALAGRLDAACQQVEEARAAQAALQAQLEQRDQELAVVRQEKGQLQQDLRVMLAARGALAALKSSLQRGAATAAGL</sequence>